<name>E0S9F7_ENCIT</name>
<dbReference type="VEuPathDB" id="MicrosporidiaDB:Eint_100140"/>
<organism evidence="3 4">
    <name type="scientific">Encephalitozoon intestinalis (strain ATCC 50506)</name>
    <name type="common">Microsporidian parasite</name>
    <name type="synonym">Septata intestinalis</name>
    <dbReference type="NCBI Taxonomy" id="876142"/>
    <lineage>
        <taxon>Eukaryota</taxon>
        <taxon>Fungi</taxon>
        <taxon>Fungi incertae sedis</taxon>
        <taxon>Microsporidia</taxon>
        <taxon>Unikaryonidae</taxon>
        <taxon>Encephalitozoon</taxon>
    </lineage>
</organism>
<feature type="compositionally biased region" description="Basic residues" evidence="1">
    <location>
        <begin position="234"/>
        <end position="249"/>
    </location>
</feature>
<dbReference type="Proteomes" id="UP000002313">
    <property type="component" value="Chromosome X"/>
</dbReference>
<dbReference type="RefSeq" id="XP_003073702.1">
    <property type="nucleotide sequence ID" value="XM_003073656.1"/>
</dbReference>
<dbReference type="GeneID" id="9699414"/>
<dbReference type="InterPro" id="IPR036070">
    <property type="entry name" value="Nop_dom_sf"/>
</dbReference>
<feature type="domain" description="Nop" evidence="2">
    <location>
        <begin position="107"/>
        <end position="209"/>
    </location>
</feature>
<evidence type="ECO:0000313" key="3">
    <source>
        <dbReference type="EMBL" id="ADM12342.1"/>
    </source>
</evidence>
<evidence type="ECO:0000313" key="4">
    <source>
        <dbReference type="Proteomes" id="UP000002313"/>
    </source>
</evidence>
<feature type="compositionally biased region" description="Basic and acidic residues" evidence="1">
    <location>
        <begin position="218"/>
        <end position="229"/>
    </location>
</feature>
<evidence type="ECO:0000256" key="1">
    <source>
        <dbReference type="SAM" id="MobiDB-lite"/>
    </source>
</evidence>
<accession>E0S9F7</accession>
<dbReference type="OrthoDB" id="2192281at2759"/>
<sequence length="259" mass="29782">MDDTIQRYKEKLNELEKIGSEIKDMLSLDYDLDCLSHSPSVCYIATSLEEGKAEELEENKYSIEVQMIITIGKSLDSTLKKDLISKIEKIKAINIGIEEYRDAIASRFKYLHNLLGNDLLFKLTIEVKSLLPLARAIPSEIMKYGIETYGFPLLSQHQLIMKASPQNQEKLLRKLCCKVTMAAKLDFCESSFEIDFYSQMEKIFNSLESKEKEEKSILKVPLARKETRRGGINARRKRQGSSPHKRRRLLKLEPDEADG</sequence>
<dbReference type="KEGG" id="ein:Eint_100140"/>
<feature type="compositionally biased region" description="Basic and acidic residues" evidence="1">
    <location>
        <begin position="250"/>
        <end position="259"/>
    </location>
</feature>
<evidence type="ECO:0000259" key="2">
    <source>
        <dbReference type="PROSITE" id="PS51358"/>
    </source>
</evidence>
<reference evidence="3 4" key="1">
    <citation type="journal article" date="2010" name="Nat. Commun.">
        <title>The complete sequence of the smallest known nuclear genome from the microsporidian Encephalitozoon intestinalis.</title>
        <authorList>
            <person name="Corradi N."/>
            <person name="Pombert J.-F."/>
            <person name="Farinelli L."/>
            <person name="Didier E.S."/>
            <person name="Keeling P.J."/>
        </authorList>
    </citation>
    <scope>NUCLEOTIDE SEQUENCE [LARGE SCALE GENOMIC DNA]</scope>
    <source>
        <strain evidence="3 4">ATCC 50506</strain>
    </source>
</reference>
<feature type="region of interest" description="Disordered" evidence="1">
    <location>
        <begin position="218"/>
        <end position="259"/>
    </location>
</feature>
<dbReference type="InterPro" id="IPR002687">
    <property type="entry name" value="Nop_dom"/>
</dbReference>
<dbReference type="EMBL" id="CP001951">
    <property type="protein sequence ID" value="ADM12342.1"/>
    <property type="molecule type" value="Genomic_DNA"/>
</dbReference>
<dbReference type="Gene3D" id="1.10.246.90">
    <property type="entry name" value="Nop domain"/>
    <property type="match status" value="1"/>
</dbReference>
<dbReference type="Pfam" id="PF01798">
    <property type="entry name" value="Nop"/>
    <property type="match status" value="1"/>
</dbReference>
<proteinExistence type="predicted"/>
<gene>
    <name evidence="3" type="ORF">Eint_100140</name>
</gene>
<dbReference type="HOGENOM" id="CLU_1069693_0_0_1"/>
<dbReference type="PROSITE" id="PS51358">
    <property type="entry name" value="NOP"/>
    <property type="match status" value="1"/>
</dbReference>
<dbReference type="InterPro" id="IPR042239">
    <property type="entry name" value="Nop_C"/>
</dbReference>
<reference evidence="3 4" key="2">
    <citation type="journal article" date="2012" name="Proc. Natl. Acad. Sci. U.S.A.">
        <title>Gain and loss of multiple functionally related, horizontally transferred genes in the reduced genomes of two microsporidian parasites.</title>
        <authorList>
            <person name="Pombert J.-F."/>
            <person name="Selman M."/>
            <person name="Burki F."/>
            <person name="Bardell F.T."/>
            <person name="Farinelli L."/>
            <person name="Solter L.F."/>
            <person name="Whitman D.W."/>
            <person name="Weiss L.M."/>
            <person name="Corradi N."/>
            <person name="Keeling P.J."/>
        </authorList>
    </citation>
    <scope>NUCLEOTIDE SEQUENCE [LARGE SCALE GENOMIC DNA]</scope>
    <source>
        <strain evidence="3 4">ATCC 50506</strain>
    </source>
</reference>
<dbReference type="SUPFAM" id="SSF89124">
    <property type="entry name" value="Nop domain"/>
    <property type="match status" value="1"/>
</dbReference>
<keyword evidence="4" id="KW-1185">Reference proteome</keyword>
<protein>
    <recommendedName>
        <fullName evidence="2">Nop domain-containing protein</fullName>
    </recommendedName>
</protein>
<dbReference type="AlphaFoldDB" id="E0S9F7"/>